<evidence type="ECO:0000313" key="3">
    <source>
        <dbReference type="Proteomes" id="UP001179952"/>
    </source>
</evidence>
<organism evidence="2 3">
    <name type="scientific">Acorus gramineus</name>
    <name type="common">Dwarf sweet flag</name>
    <dbReference type="NCBI Taxonomy" id="55184"/>
    <lineage>
        <taxon>Eukaryota</taxon>
        <taxon>Viridiplantae</taxon>
        <taxon>Streptophyta</taxon>
        <taxon>Embryophyta</taxon>
        <taxon>Tracheophyta</taxon>
        <taxon>Spermatophyta</taxon>
        <taxon>Magnoliopsida</taxon>
        <taxon>Liliopsida</taxon>
        <taxon>Acoraceae</taxon>
        <taxon>Acorus</taxon>
    </lineage>
</organism>
<reference evidence="2" key="1">
    <citation type="journal article" date="2023" name="Nat. Commun.">
        <title>Diploid and tetraploid genomes of Acorus and the evolution of monocots.</title>
        <authorList>
            <person name="Ma L."/>
            <person name="Liu K.W."/>
            <person name="Li Z."/>
            <person name="Hsiao Y.Y."/>
            <person name="Qi Y."/>
            <person name="Fu T."/>
            <person name="Tang G.D."/>
            <person name="Zhang D."/>
            <person name="Sun W.H."/>
            <person name="Liu D.K."/>
            <person name="Li Y."/>
            <person name="Chen G.Z."/>
            <person name="Liu X.D."/>
            <person name="Liao X.Y."/>
            <person name="Jiang Y.T."/>
            <person name="Yu X."/>
            <person name="Hao Y."/>
            <person name="Huang J."/>
            <person name="Zhao X.W."/>
            <person name="Ke S."/>
            <person name="Chen Y.Y."/>
            <person name="Wu W.L."/>
            <person name="Hsu J.L."/>
            <person name="Lin Y.F."/>
            <person name="Huang M.D."/>
            <person name="Li C.Y."/>
            <person name="Huang L."/>
            <person name="Wang Z.W."/>
            <person name="Zhao X."/>
            <person name="Zhong W.Y."/>
            <person name="Peng D.H."/>
            <person name="Ahmad S."/>
            <person name="Lan S."/>
            <person name="Zhang J.S."/>
            <person name="Tsai W.C."/>
            <person name="Van de Peer Y."/>
            <person name="Liu Z.J."/>
        </authorList>
    </citation>
    <scope>NUCLEOTIDE SEQUENCE</scope>
    <source>
        <strain evidence="2">SCP</strain>
    </source>
</reference>
<comment type="caution">
    <text evidence="2">The sequence shown here is derived from an EMBL/GenBank/DDBJ whole genome shotgun (WGS) entry which is preliminary data.</text>
</comment>
<protein>
    <submittedName>
        <fullName evidence="2">Uncharacterized protein</fullName>
    </submittedName>
</protein>
<dbReference type="EMBL" id="JAUJYN010000078">
    <property type="protein sequence ID" value="KAK1256832.1"/>
    <property type="molecule type" value="Genomic_DNA"/>
</dbReference>
<evidence type="ECO:0000256" key="1">
    <source>
        <dbReference type="SAM" id="MobiDB-lite"/>
    </source>
</evidence>
<accession>A0AAV9A0K6</accession>
<name>A0AAV9A0K6_ACOGR</name>
<gene>
    <name evidence="2" type="ORF">QJS04_geneDACA024343</name>
</gene>
<feature type="region of interest" description="Disordered" evidence="1">
    <location>
        <begin position="45"/>
        <end position="68"/>
    </location>
</feature>
<keyword evidence="3" id="KW-1185">Reference proteome</keyword>
<proteinExistence type="predicted"/>
<reference evidence="2" key="2">
    <citation type="submission" date="2023-06" db="EMBL/GenBank/DDBJ databases">
        <authorList>
            <person name="Ma L."/>
            <person name="Liu K.-W."/>
            <person name="Li Z."/>
            <person name="Hsiao Y.-Y."/>
            <person name="Qi Y."/>
            <person name="Fu T."/>
            <person name="Tang G."/>
            <person name="Zhang D."/>
            <person name="Sun W.-H."/>
            <person name="Liu D.-K."/>
            <person name="Li Y."/>
            <person name="Chen G.-Z."/>
            <person name="Liu X.-D."/>
            <person name="Liao X.-Y."/>
            <person name="Jiang Y.-T."/>
            <person name="Yu X."/>
            <person name="Hao Y."/>
            <person name="Huang J."/>
            <person name="Zhao X.-W."/>
            <person name="Ke S."/>
            <person name="Chen Y.-Y."/>
            <person name="Wu W.-L."/>
            <person name="Hsu J.-L."/>
            <person name="Lin Y.-F."/>
            <person name="Huang M.-D."/>
            <person name="Li C.-Y."/>
            <person name="Huang L."/>
            <person name="Wang Z.-W."/>
            <person name="Zhao X."/>
            <person name="Zhong W.-Y."/>
            <person name="Peng D.-H."/>
            <person name="Ahmad S."/>
            <person name="Lan S."/>
            <person name="Zhang J.-S."/>
            <person name="Tsai W.-C."/>
            <person name="Van De Peer Y."/>
            <person name="Liu Z.-J."/>
        </authorList>
    </citation>
    <scope>NUCLEOTIDE SEQUENCE</scope>
    <source>
        <strain evidence="2">SCP</strain>
        <tissue evidence="2">Leaves</tissue>
    </source>
</reference>
<dbReference type="AlphaFoldDB" id="A0AAV9A0K6"/>
<evidence type="ECO:0000313" key="2">
    <source>
        <dbReference type="EMBL" id="KAK1256832.1"/>
    </source>
</evidence>
<dbReference type="Proteomes" id="UP001179952">
    <property type="component" value="Unassembled WGS sequence"/>
</dbReference>
<sequence>MARTLRTSSRRLLTETLRSVPSEFVEEFDTWDLWCELDFLDRFMSSSSTSLSPSSPSPSHAASSHLSP</sequence>